<reference evidence="5" key="1">
    <citation type="submission" date="2013-07" db="EMBL/GenBank/DDBJ databases">
        <title>The genome of an arbuscular mycorrhizal fungus provides insights into the evolution of the oldest plant symbiosis.</title>
        <authorList>
            <consortium name="DOE Joint Genome Institute"/>
            <person name="Tisserant E."/>
            <person name="Malbreil M."/>
            <person name="Kuo A."/>
            <person name="Kohler A."/>
            <person name="Symeonidi A."/>
            <person name="Balestrini R."/>
            <person name="Charron P."/>
            <person name="Duensing N."/>
            <person name="Frei-dit-Frey N."/>
            <person name="Gianinazzi-Pearson V."/>
            <person name="Gilbert B."/>
            <person name="Handa Y."/>
            <person name="Hijri M."/>
            <person name="Kaul R."/>
            <person name="Kawaguchi M."/>
            <person name="Krajinski F."/>
            <person name="Lammers P."/>
            <person name="Lapierre D."/>
            <person name="Masclaux F.G."/>
            <person name="Murat C."/>
            <person name="Morin E."/>
            <person name="Ndikumana S."/>
            <person name="Pagni M."/>
            <person name="Petitpierre D."/>
            <person name="Requena N."/>
            <person name="Rosikiewicz P."/>
            <person name="Riley R."/>
            <person name="Saito K."/>
            <person name="San Clemente H."/>
            <person name="Shapiro H."/>
            <person name="van Tuinen D."/>
            <person name="Becard G."/>
            <person name="Bonfante P."/>
            <person name="Paszkowski U."/>
            <person name="Shachar-Hill Y."/>
            <person name="Young J.P."/>
            <person name="Sanders I.R."/>
            <person name="Henrissat B."/>
            <person name="Rensing S.A."/>
            <person name="Grigoriev I.V."/>
            <person name="Corradi N."/>
            <person name="Roux C."/>
            <person name="Martin F."/>
        </authorList>
    </citation>
    <scope>NUCLEOTIDE SEQUENCE</scope>
    <source>
        <strain evidence="5">DAOM 197198</strain>
    </source>
</reference>
<protein>
    <recommendedName>
        <fullName evidence="6">Galactose oxidase</fullName>
    </recommendedName>
</protein>
<evidence type="ECO:0000256" key="1">
    <source>
        <dbReference type="ARBA" id="ARBA00022441"/>
    </source>
</evidence>
<proteinExistence type="predicted"/>
<name>U9T7B0_RHIID</name>
<keyword evidence="2" id="KW-0677">Repeat</keyword>
<dbReference type="PANTHER" id="PTHR46093">
    <property type="entry name" value="ACYL-COA-BINDING DOMAIN-CONTAINING PROTEIN 5"/>
    <property type="match status" value="1"/>
</dbReference>
<dbReference type="VEuPathDB" id="FungiDB:RhiirFUN_024265"/>
<dbReference type="Gene3D" id="2.120.10.80">
    <property type="entry name" value="Kelch-type beta propeller"/>
    <property type="match status" value="2"/>
</dbReference>
<evidence type="ECO:0000256" key="3">
    <source>
        <dbReference type="SAM" id="MobiDB-lite"/>
    </source>
</evidence>
<evidence type="ECO:0000256" key="4">
    <source>
        <dbReference type="SAM" id="SignalP"/>
    </source>
</evidence>
<feature type="signal peptide" evidence="4">
    <location>
        <begin position="1"/>
        <end position="25"/>
    </location>
</feature>
<dbReference type="SUPFAM" id="SSF117281">
    <property type="entry name" value="Kelch motif"/>
    <property type="match status" value="1"/>
</dbReference>
<dbReference type="PANTHER" id="PTHR46093:SF18">
    <property type="entry name" value="FIBRONECTIN TYPE-III DOMAIN-CONTAINING PROTEIN"/>
    <property type="match status" value="1"/>
</dbReference>
<evidence type="ECO:0008006" key="6">
    <source>
        <dbReference type="Google" id="ProtNLM"/>
    </source>
</evidence>
<organism evidence="5">
    <name type="scientific">Rhizophagus irregularis (strain DAOM 181602 / DAOM 197198 / MUCL 43194)</name>
    <name type="common">Arbuscular mycorrhizal fungus</name>
    <name type="synonym">Glomus intraradices</name>
    <dbReference type="NCBI Taxonomy" id="747089"/>
    <lineage>
        <taxon>Eukaryota</taxon>
        <taxon>Fungi</taxon>
        <taxon>Fungi incertae sedis</taxon>
        <taxon>Mucoromycota</taxon>
        <taxon>Glomeromycotina</taxon>
        <taxon>Glomeromycetes</taxon>
        <taxon>Glomerales</taxon>
        <taxon>Glomeraceae</taxon>
        <taxon>Rhizophagus</taxon>
    </lineage>
</organism>
<dbReference type="Pfam" id="PF24681">
    <property type="entry name" value="Kelch_KLHDC2_KLHL20_DRC7"/>
    <property type="match status" value="1"/>
</dbReference>
<dbReference type="InterPro" id="IPR015915">
    <property type="entry name" value="Kelch-typ_b-propeller"/>
</dbReference>
<dbReference type="eggNOG" id="KOG0379">
    <property type="taxonomic scope" value="Eukaryota"/>
</dbReference>
<sequence>MLIRSLKWFLLWWMILQIIFEVVKSQVKSLQPQERISHTATYINNKLYILGGESITTNPTTNEIALKEFFYLDCSKSFDTTNLSWEFLSNIQVPTRWSAASAKGGINNDTIFIYGGFSNDENDLNLVYTYNTKSDTWIIPKILNNFNITSKKNLEAIINYNDGKIYLFGGTSDELGISNDMVILDTINLVYNIGNLTNAPTPRFYYGATLLPNQNIIYFGGNDGKEALDLDVVYSYDTINNIWNTNKVTGLIPSKRYLFSTVLGSDGRGIIIFGGFNVVNTDSLYILDTINLEWYVPNVTGQLPANRYNHKANVIGNFMVVSFGYGYQQEKESDILLLNMTNEKYEWSIVFKPLNDTLPLPSTSISLPPTMTQTSSPTISSEPQSNISSTTIKPIIIAGVLVIYFYKKLLMLRKPISNVTETNFQCDGNRLPM</sequence>
<feature type="chain" id="PRO_5004690022" description="Galactose oxidase" evidence="4">
    <location>
        <begin position="26"/>
        <end position="433"/>
    </location>
</feature>
<keyword evidence="1" id="KW-0880">Kelch repeat</keyword>
<feature type="region of interest" description="Disordered" evidence="3">
    <location>
        <begin position="365"/>
        <end position="386"/>
    </location>
</feature>
<dbReference type="HOGENOM" id="CLU_019030_2_0_1"/>
<evidence type="ECO:0000313" key="5">
    <source>
        <dbReference type="EMBL" id="ESA04005.1"/>
    </source>
</evidence>
<evidence type="ECO:0000256" key="2">
    <source>
        <dbReference type="ARBA" id="ARBA00022737"/>
    </source>
</evidence>
<dbReference type="AlphaFoldDB" id="U9T7B0"/>
<feature type="compositionally biased region" description="Polar residues" evidence="3">
    <location>
        <begin position="371"/>
        <end position="386"/>
    </location>
</feature>
<gene>
    <name evidence="5" type="ORF">GLOINDRAFT_5022</name>
</gene>
<keyword evidence="4" id="KW-0732">Signal</keyword>
<accession>U9T7B0</accession>
<dbReference type="EMBL" id="KI294654">
    <property type="protein sequence ID" value="ESA04005.1"/>
    <property type="molecule type" value="Genomic_DNA"/>
</dbReference>